<feature type="compositionally biased region" description="Low complexity" evidence="1">
    <location>
        <begin position="124"/>
        <end position="133"/>
    </location>
</feature>
<evidence type="ECO:0000313" key="4">
    <source>
        <dbReference type="Proteomes" id="UP000694001"/>
    </source>
</evidence>
<keyword evidence="4" id="KW-1185">Reference proteome</keyword>
<feature type="transmembrane region" description="Helical" evidence="2">
    <location>
        <begin position="167"/>
        <end position="188"/>
    </location>
</feature>
<protein>
    <recommendedName>
        <fullName evidence="5">Sel1 repeat family protein</fullName>
    </recommendedName>
</protein>
<evidence type="ECO:0000256" key="1">
    <source>
        <dbReference type="SAM" id="MobiDB-lite"/>
    </source>
</evidence>
<dbReference type="Proteomes" id="UP000694001">
    <property type="component" value="Chromosome"/>
</dbReference>
<evidence type="ECO:0000313" key="3">
    <source>
        <dbReference type="EMBL" id="QXM25169.1"/>
    </source>
</evidence>
<feature type="compositionally biased region" description="Pro residues" evidence="1">
    <location>
        <begin position="149"/>
        <end position="158"/>
    </location>
</feature>
<dbReference type="AlphaFoldDB" id="A0A975U2L9"/>
<organism evidence="3 4">
    <name type="scientific">Elioraea tepida</name>
    <dbReference type="NCBI Taxonomy" id="2843330"/>
    <lineage>
        <taxon>Bacteria</taxon>
        <taxon>Pseudomonadati</taxon>
        <taxon>Pseudomonadota</taxon>
        <taxon>Alphaproteobacteria</taxon>
        <taxon>Acetobacterales</taxon>
        <taxon>Elioraeaceae</taxon>
        <taxon>Elioraea</taxon>
    </lineage>
</organism>
<reference evidence="3" key="1">
    <citation type="submission" date="2021-06" db="EMBL/GenBank/DDBJ databases">
        <title>Elioraea tepida, sp. nov., a moderately thermophilic aerobic anoxygenic phototrophic bacterium isolated from an alkaline siliceous hot spring mat community in Yellowstone National Park, WY, USA.</title>
        <authorList>
            <person name="Saini M.K."/>
            <person name="Yoshida S."/>
            <person name="Sebastian A."/>
            <person name="Hirose S."/>
            <person name="Hara E."/>
            <person name="Tamaki H."/>
            <person name="Soulier N.T."/>
            <person name="Albert I."/>
            <person name="Hanada S."/>
            <person name="Bryant D.A."/>
            <person name="Tank M."/>
        </authorList>
    </citation>
    <scope>NUCLEOTIDE SEQUENCE</scope>
    <source>
        <strain evidence="3">MS-P2</strain>
    </source>
</reference>
<feature type="region of interest" description="Disordered" evidence="1">
    <location>
        <begin position="121"/>
        <end position="161"/>
    </location>
</feature>
<dbReference type="EMBL" id="CP076448">
    <property type="protein sequence ID" value="QXM25169.1"/>
    <property type="molecule type" value="Genomic_DNA"/>
</dbReference>
<accession>A0A975U2L9</accession>
<keyword evidence="2" id="KW-1133">Transmembrane helix</keyword>
<sequence>MPPPLRAEADPSRPLGHARIVLRGVAEGADLRFGLMREGYPAAHLGPRGWQLGEAVLEPAAVESEGGAPVIILGPALVRHIEPGPLTLRLPALGRDLPLFWPADIPVYDAGDDTRALAVAGRSAADTARGPAATAPPPGGDDATVMPSSLPPPPPVQPPARRRRVPLVPAALAAVVVAGAAGAALWWLSGDEPAPLASLPAATPTPPPPPPWPEGTDGLSLPEVVARAPSAEGILAVALRRQAAGRHDDALVLFEEAADRGVAAAYTALGRLYDPNGFQPGRPFTAPDLRQAALYYRRAAEAGDTQVLPLREALRTYLKAAAAAGNATAAEALAEFWP</sequence>
<keyword evidence="2" id="KW-0472">Membrane</keyword>
<gene>
    <name evidence="3" type="ORF">KO353_02645</name>
</gene>
<dbReference type="RefSeq" id="WP_218286225.1">
    <property type="nucleotide sequence ID" value="NZ_CP076448.1"/>
</dbReference>
<name>A0A975U2L9_9PROT</name>
<dbReference type="KEGG" id="elio:KO353_02645"/>
<evidence type="ECO:0008006" key="5">
    <source>
        <dbReference type="Google" id="ProtNLM"/>
    </source>
</evidence>
<proteinExistence type="predicted"/>
<keyword evidence="2" id="KW-0812">Transmembrane</keyword>
<evidence type="ECO:0000256" key="2">
    <source>
        <dbReference type="SAM" id="Phobius"/>
    </source>
</evidence>